<evidence type="ECO:0000313" key="2">
    <source>
        <dbReference type="Proteomes" id="UP000572817"/>
    </source>
</evidence>
<keyword evidence="2" id="KW-1185">Reference proteome</keyword>
<dbReference type="InterPro" id="IPR050951">
    <property type="entry name" value="Retrovirus_Pol_polyprotein"/>
</dbReference>
<proteinExistence type="predicted"/>
<evidence type="ECO:0000313" key="1">
    <source>
        <dbReference type="EMBL" id="KAF4310711.1"/>
    </source>
</evidence>
<dbReference type="Proteomes" id="UP000572817">
    <property type="component" value="Unassembled WGS sequence"/>
</dbReference>
<dbReference type="OrthoDB" id="5599418at2759"/>
<name>A0A8H4J0T0_9PEZI</name>
<dbReference type="InterPro" id="IPR043128">
    <property type="entry name" value="Rev_trsase/Diguanyl_cyclase"/>
</dbReference>
<organism evidence="1 2">
    <name type="scientific">Botryosphaeria dothidea</name>
    <dbReference type="NCBI Taxonomy" id="55169"/>
    <lineage>
        <taxon>Eukaryota</taxon>
        <taxon>Fungi</taxon>
        <taxon>Dikarya</taxon>
        <taxon>Ascomycota</taxon>
        <taxon>Pezizomycotina</taxon>
        <taxon>Dothideomycetes</taxon>
        <taxon>Dothideomycetes incertae sedis</taxon>
        <taxon>Botryosphaeriales</taxon>
        <taxon>Botryosphaeriaceae</taxon>
        <taxon>Botryosphaeria</taxon>
    </lineage>
</organism>
<reference evidence="1" key="1">
    <citation type="submission" date="2020-04" db="EMBL/GenBank/DDBJ databases">
        <title>Genome Assembly and Annotation of Botryosphaeria dothidea sdau 11-99, a Latent Pathogen of Apple Fruit Ring Rot in China.</title>
        <authorList>
            <person name="Yu C."/>
            <person name="Diao Y."/>
            <person name="Lu Q."/>
            <person name="Zhao J."/>
            <person name="Cui S."/>
            <person name="Peng C."/>
            <person name="He B."/>
            <person name="Liu H."/>
        </authorList>
    </citation>
    <scope>NUCLEOTIDE SEQUENCE [LARGE SCALE GENOMIC DNA]</scope>
    <source>
        <strain evidence="1">Sdau11-99</strain>
    </source>
</reference>
<dbReference type="EMBL" id="WWBZ02000013">
    <property type="protein sequence ID" value="KAF4310711.1"/>
    <property type="molecule type" value="Genomic_DNA"/>
</dbReference>
<sequence>MPFGLLNAPASCDNLQDHRKHVNQVLQRLRDAGLQLDISKYEFEVETVKYLGLIIDAKHGLRMDPDKVSVIVNWEQPQCIKDV</sequence>
<gene>
    <name evidence="1" type="ORF">GTA08_BOTSDO13630</name>
</gene>
<dbReference type="Gene3D" id="3.30.70.270">
    <property type="match status" value="1"/>
</dbReference>
<accession>A0A8H4J0T0</accession>
<dbReference type="InterPro" id="IPR043502">
    <property type="entry name" value="DNA/RNA_pol_sf"/>
</dbReference>
<dbReference type="SUPFAM" id="SSF56672">
    <property type="entry name" value="DNA/RNA polymerases"/>
    <property type="match status" value="1"/>
</dbReference>
<dbReference type="PANTHER" id="PTHR37984:SF5">
    <property type="entry name" value="PROTEIN NYNRIN-LIKE"/>
    <property type="match status" value="1"/>
</dbReference>
<dbReference type="AlphaFoldDB" id="A0A8H4J0T0"/>
<comment type="caution">
    <text evidence="1">The sequence shown here is derived from an EMBL/GenBank/DDBJ whole genome shotgun (WGS) entry which is preliminary data.</text>
</comment>
<protein>
    <submittedName>
        <fullName evidence="1">Uncharacterized protein</fullName>
    </submittedName>
</protein>
<dbReference type="PANTHER" id="PTHR37984">
    <property type="entry name" value="PROTEIN CBG26694"/>
    <property type="match status" value="1"/>
</dbReference>